<sequence>MVTVIFKKDGKDDRVAKGEPGASVMEVALANDIGEILADCGGALSCATCHVHVSASWMEKVGKPSEEEDAMLEMAVDPDERSRLSCQLKLSQELDGIEIILPESQF</sequence>
<dbReference type="Gene3D" id="3.10.20.30">
    <property type="match status" value="1"/>
</dbReference>
<comment type="cofactor">
    <cofactor evidence="6">
        <name>[2Fe-2S] cluster</name>
        <dbReference type="ChEBI" id="CHEBI:190135"/>
    </cofactor>
</comment>
<keyword evidence="9" id="KW-1185">Reference proteome</keyword>
<dbReference type="AlphaFoldDB" id="A0A059FUR7"/>
<comment type="caution">
    <text evidence="8">The sequence shown here is derived from an EMBL/GenBank/DDBJ whole genome shotgun (WGS) entry which is preliminary data.</text>
</comment>
<dbReference type="CDD" id="cd00207">
    <property type="entry name" value="fer2"/>
    <property type="match status" value="1"/>
</dbReference>
<evidence type="ECO:0000256" key="6">
    <source>
        <dbReference type="ARBA" id="ARBA00034078"/>
    </source>
</evidence>
<dbReference type="GO" id="GO:0051537">
    <property type="term" value="F:2 iron, 2 sulfur cluster binding"/>
    <property type="evidence" value="ECO:0007669"/>
    <property type="project" value="UniProtKB-KW"/>
</dbReference>
<evidence type="ECO:0000259" key="7">
    <source>
        <dbReference type="PROSITE" id="PS51085"/>
    </source>
</evidence>
<dbReference type="InterPro" id="IPR036010">
    <property type="entry name" value="2Fe-2S_ferredoxin-like_sf"/>
</dbReference>
<dbReference type="InterPro" id="IPR001055">
    <property type="entry name" value="Adrenodoxin-like"/>
</dbReference>
<name>A0A059FUR7_9PROT</name>
<dbReference type="Proteomes" id="UP000025171">
    <property type="component" value="Unassembled WGS sequence"/>
</dbReference>
<dbReference type="PANTHER" id="PTHR23426">
    <property type="entry name" value="FERREDOXIN/ADRENODOXIN"/>
    <property type="match status" value="1"/>
</dbReference>
<dbReference type="SUPFAM" id="SSF54292">
    <property type="entry name" value="2Fe-2S ferredoxin-like"/>
    <property type="match status" value="1"/>
</dbReference>
<reference evidence="8 9" key="1">
    <citation type="journal article" date="2014" name="Antonie Van Leeuwenhoek">
        <title>Hyphomonas beringensis sp. nov. and Hyphomonas chukchiensis sp. nov., isolated from surface seawater of the Bering Sea and Chukchi Sea.</title>
        <authorList>
            <person name="Li C."/>
            <person name="Lai Q."/>
            <person name="Li G."/>
            <person name="Dong C."/>
            <person name="Wang J."/>
            <person name="Liao Y."/>
            <person name="Shao Z."/>
        </authorList>
    </citation>
    <scope>NUCLEOTIDE SEQUENCE [LARGE SCALE GENOMIC DNA]</scope>
    <source>
        <strain evidence="8 9">MHS-2</strain>
    </source>
</reference>
<organism evidence="8 9">
    <name type="scientific">Hyphomonas johnsonii MHS-2</name>
    <dbReference type="NCBI Taxonomy" id="1280950"/>
    <lineage>
        <taxon>Bacteria</taxon>
        <taxon>Pseudomonadati</taxon>
        <taxon>Pseudomonadota</taxon>
        <taxon>Alphaproteobacteria</taxon>
        <taxon>Hyphomonadales</taxon>
        <taxon>Hyphomonadaceae</taxon>
        <taxon>Hyphomonas</taxon>
    </lineage>
</organism>
<comment type="similarity">
    <text evidence="1">Belongs to the adrenodoxin/putidaredoxin family.</text>
</comment>
<accession>A0A059FUR7</accession>
<dbReference type="InterPro" id="IPR001041">
    <property type="entry name" value="2Fe-2S_ferredoxin-type"/>
</dbReference>
<dbReference type="PROSITE" id="PS51085">
    <property type="entry name" value="2FE2S_FER_2"/>
    <property type="match status" value="1"/>
</dbReference>
<dbReference type="OrthoDB" id="9799640at2"/>
<dbReference type="RefSeq" id="WP_035614372.1">
    <property type="nucleotide sequence ID" value="NZ_ARYK01000001.1"/>
</dbReference>
<evidence type="ECO:0000256" key="1">
    <source>
        <dbReference type="ARBA" id="ARBA00010914"/>
    </source>
</evidence>
<evidence type="ECO:0000256" key="5">
    <source>
        <dbReference type="ARBA" id="ARBA00023014"/>
    </source>
</evidence>
<protein>
    <submittedName>
        <fullName evidence="8">Ferredoxin</fullName>
    </submittedName>
</protein>
<dbReference type="InterPro" id="IPR018298">
    <property type="entry name" value="Adrenodoxin_Fe-S_BS"/>
</dbReference>
<keyword evidence="3" id="KW-0479">Metal-binding</keyword>
<evidence type="ECO:0000256" key="4">
    <source>
        <dbReference type="ARBA" id="ARBA00023004"/>
    </source>
</evidence>
<dbReference type="PATRIC" id="fig|1280950.3.peg.558"/>
<dbReference type="EMBL" id="ARYK01000001">
    <property type="protein sequence ID" value="KCZ94256.1"/>
    <property type="molecule type" value="Genomic_DNA"/>
</dbReference>
<dbReference type="PROSITE" id="PS00814">
    <property type="entry name" value="ADX"/>
    <property type="match status" value="1"/>
</dbReference>
<feature type="domain" description="2Fe-2S ferredoxin-type" evidence="7">
    <location>
        <begin position="1"/>
        <end position="105"/>
    </location>
</feature>
<dbReference type="GO" id="GO:0009055">
    <property type="term" value="F:electron transfer activity"/>
    <property type="evidence" value="ECO:0007669"/>
    <property type="project" value="TreeGrafter"/>
</dbReference>
<dbReference type="InterPro" id="IPR012675">
    <property type="entry name" value="Beta-grasp_dom_sf"/>
</dbReference>
<dbReference type="GO" id="GO:0140647">
    <property type="term" value="P:P450-containing electron transport chain"/>
    <property type="evidence" value="ECO:0007669"/>
    <property type="project" value="InterPro"/>
</dbReference>
<evidence type="ECO:0000256" key="3">
    <source>
        <dbReference type="ARBA" id="ARBA00022723"/>
    </source>
</evidence>
<dbReference type="eggNOG" id="COG0633">
    <property type="taxonomic scope" value="Bacteria"/>
</dbReference>
<keyword evidence="4" id="KW-0408">Iron</keyword>
<gene>
    <name evidence="8" type="ORF">HJO_02740</name>
</gene>
<evidence type="ECO:0000313" key="8">
    <source>
        <dbReference type="EMBL" id="KCZ94256.1"/>
    </source>
</evidence>
<dbReference type="PANTHER" id="PTHR23426:SF65">
    <property type="entry name" value="FERREDOXIN-2, MITOCHONDRIAL"/>
    <property type="match status" value="1"/>
</dbReference>
<dbReference type="GO" id="GO:0046872">
    <property type="term" value="F:metal ion binding"/>
    <property type="evidence" value="ECO:0007669"/>
    <property type="project" value="UniProtKB-KW"/>
</dbReference>
<dbReference type="PRINTS" id="PR00355">
    <property type="entry name" value="ADRENODOXIN"/>
</dbReference>
<dbReference type="Pfam" id="PF00111">
    <property type="entry name" value="Fer2"/>
    <property type="match status" value="1"/>
</dbReference>
<evidence type="ECO:0000256" key="2">
    <source>
        <dbReference type="ARBA" id="ARBA00022714"/>
    </source>
</evidence>
<proteinExistence type="inferred from homology"/>
<keyword evidence="5" id="KW-0411">Iron-sulfur</keyword>
<keyword evidence="2" id="KW-0001">2Fe-2S</keyword>
<dbReference type="STRING" id="1280950.HJO_02740"/>
<evidence type="ECO:0000313" key="9">
    <source>
        <dbReference type="Proteomes" id="UP000025171"/>
    </source>
</evidence>